<organism evidence="3 4">
    <name type="scientific">Gnathostoma spinigerum</name>
    <dbReference type="NCBI Taxonomy" id="75299"/>
    <lineage>
        <taxon>Eukaryota</taxon>
        <taxon>Metazoa</taxon>
        <taxon>Ecdysozoa</taxon>
        <taxon>Nematoda</taxon>
        <taxon>Chromadorea</taxon>
        <taxon>Rhabditida</taxon>
        <taxon>Spirurina</taxon>
        <taxon>Gnathostomatomorpha</taxon>
        <taxon>Gnathostomatoidea</taxon>
        <taxon>Gnathostomatidae</taxon>
        <taxon>Gnathostoma</taxon>
    </lineage>
</organism>
<dbReference type="InterPro" id="IPR036236">
    <property type="entry name" value="Znf_C2H2_sf"/>
</dbReference>
<dbReference type="SMART" id="SM00355">
    <property type="entry name" value="ZnF_C2H2"/>
    <property type="match status" value="3"/>
</dbReference>
<proteinExistence type="predicted"/>
<sequence>MIRLSSLTGFSAINAATSFAQQQRCSLCDYVSLNIDDLLRHQVSHLISDPVNSPLSSICNSVDNVVALNNTDDINSKLHGNIDLRQLIGKPEVNVKLKPFLSVLEQSEVAEHDQMLSVDADGDTQVNDSSDDQHQSPTESSKSCCEDGQSSSTEDISEKGARKRKAALKLSQIAARLHEKNSPGIEDGTHSEASDTTVDVASEMRNRRTAGLTDTRASSRDPLAESHQTVNVNPTIPLIRPVPGGINIFQQACLAQMHDMEQKLRTAIGMWRFSCPHCRIAFHDEPLFHIHMGYHGYENAFKCNRCGQSCSDCLTFNLHLLQAKH</sequence>
<dbReference type="Gene3D" id="3.30.160.60">
    <property type="entry name" value="Classic Zinc Finger"/>
    <property type="match status" value="1"/>
</dbReference>
<comment type="caution">
    <text evidence="3">The sequence shown here is derived from an EMBL/GenBank/DDBJ whole genome shotgun (WGS) entry which is preliminary data.</text>
</comment>
<feature type="domain" description="C2H2-type" evidence="2">
    <location>
        <begin position="303"/>
        <end position="325"/>
    </location>
</feature>
<feature type="compositionally biased region" description="Polar residues" evidence="1">
    <location>
        <begin position="135"/>
        <end position="154"/>
    </location>
</feature>
<keyword evidence="4" id="KW-1185">Reference proteome</keyword>
<feature type="domain" description="C2H2-type" evidence="2">
    <location>
        <begin position="275"/>
        <end position="295"/>
    </location>
</feature>
<reference evidence="3 4" key="1">
    <citation type="submission" date="2024-08" db="EMBL/GenBank/DDBJ databases">
        <title>Gnathostoma spinigerum genome.</title>
        <authorList>
            <person name="Gonzalez-Bertolin B."/>
            <person name="Monzon S."/>
            <person name="Zaballos A."/>
            <person name="Jimenez P."/>
            <person name="Dekumyoy P."/>
            <person name="Varona S."/>
            <person name="Cuesta I."/>
            <person name="Sumanam S."/>
            <person name="Adisakwattana P."/>
            <person name="Gasser R.B."/>
            <person name="Hernandez-Gonzalez A."/>
            <person name="Young N.D."/>
            <person name="Perteguer M.J."/>
        </authorList>
    </citation>
    <scope>NUCLEOTIDE SEQUENCE [LARGE SCALE GENOMIC DNA]</scope>
    <source>
        <strain evidence="3">AL3</strain>
        <tissue evidence="3">Liver</tissue>
    </source>
</reference>
<feature type="compositionally biased region" description="Basic and acidic residues" evidence="1">
    <location>
        <begin position="177"/>
        <end position="193"/>
    </location>
</feature>
<evidence type="ECO:0000256" key="1">
    <source>
        <dbReference type="SAM" id="MobiDB-lite"/>
    </source>
</evidence>
<dbReference type="EMBL" id="JBGFUD010004396">
    <property type="protein sequence ID" value="MFH4979601.1"/>
    <property type="molecule type" value="Genomic_DNA"/>
</dbReference>
<accession>A0ABD6EQ97</accession>
<evidence type="ECO:0000259" key="2">
    <source>
        <dbReference type="PROSITE" id="PS00028"/>
    </source>
</evidence>
<evidence type="ECO:0000313" key="3">
    <source>
        <dbReference type="EMBL" id="MFH4979601.1"/>
    </source>
</evidence>
<gene>
    <name evidence="3" type="ORF">AB6A40_006310</name>
</gene>
<dbReference type="Proteomes" id="UP001608902">
    <property type="component" value="Unassembled WGS sequence"/>
</dbReference>
<evidence type="ECO:0000313" key="4">
    <source>
        <dbReference type="Proteomes" id="UP001608902"/>
    </source>
</evidence>
<dbReference type="AlphaFoldDB" id="A0ABD6EQ97"/>
<protein>
    <recommendedName>
        <fullName evidence="2">C2H2-type domain-containing protein</fullName>
    </recommendedName>
</protein>
<feature type="region of interest" description="Disordered" evidence="1">
    <location>
        <begin position="177"/>
        <end position="227"/>
    </location>
</feature>
<dbReference type="InterPro" id="IPR013087">
    <property type="entry name" value="Znf_C2H2_type"/>
</dbReference>
<name>A0ABD6EQ97_9BILA</name>
<dbReference type="PROSITE" id="PS00028">
    <property type="entry name" value="ZINC_FINGER_C2H2_1"/>
    <property type="match status" value="2"/>
</dbReference>
<feature type="region of interest" description="Disordered" evidence="1">
    <location>
        <begin position="120"/>
        <end position="163"/>
    </location>
</feature>
<dbReference type="SUPFAM" id="SSF57667">
    <property type="entry name" value="beta-beta-alpha zinc fingers"/>
    <property type="match status" value="1"/>
</dbReference>